<proteinExistence type="predicted"/>
<protein>
    <submittedName>
        <fullName evidence="1">Uncharacterized protein</fullName>
    </submittedName>
</protein>
<reference evidence="1" key="1">
    <citation type="journal article" date="2019" name="Sci. Rep.">
        <title>Draft genome of Tanacetum cinerariifolium, the natural source of mosquito coil.</title>
        <authorList>
            <person name="Yamashiro T."/>
            <person name="Shiraishi A."/>
            <person name="Satake H."/>
            <person name="Nakayama K."/>
        </authorList>
    </citation>
    <scope>NUCLEOTIDE SEQUENCE</scope>
</reference>
<accession>A0A699VKS5</accession>
<comment type="caution">
    <text evidence="1">The sequence shown here is derived from an EMBL/GenBank/DDBJ whole genome shotgun (WGS) entry which is preliminary data.</text>
</comment>
<organism evidence="1">
    <name type="scientific">Tanacetum cinerariifolium</name>
    <name type="common">Dalmatian daisy</name>
    <name type="synonym">Chrysanthemum cinerariifolium</name>
    <dbReference type="NCBI Taxonomy" id="118510"/>
    <lineage>
        <taxon>Eukaryota</taxon>
        <taxon>Viridiplantae</taxon>
        <taxon>Streptophyta</taxon>
        <taxon>Embryophyta</taxon>
        <taxon>Tracheophyta</taxon>
        <taxon>Spermatophyta</taxon>
        <taxon>Magnoliopsida</taxon>
        <taxon>eudicotyledons</taxon>
        <taxon>Gunneridae</taxon>
        <taxon>Pentapetalae</taxon>
        <taxon>asterids</taxon>
        <taxon>campanulids</taxon>
        <taxon>Asterales</taxon>
        <taxon>Asteraceae</taxon>
        <taxon>Asteroideae</taxon>
        <taxon>Anthemideae</taxon>
        <taxon>Anthemidinae</taxon>
        <taxon>Tanacetum</taxon>
    </lineage>
</organism>
<name>A0A699VKS5_TANCI</name>
<sequence length="93" mass="10639">YFESESVDVSTVSSSDSKTVKTVDVKGMVSKEEPKAVKKNSFSPLIIKDWVSESEEEDEPKFQKQVQPSFPKIEFVKAKDQNQSFRKLVKHVE</sequence>
<dbReference type="AlphaFoldDB" id="A0A699VKS5"/>
<feature type="non-terminal residue" evidence="1">
    <location>
        <position position="1"/>
    </location>
</feature>
<evidence type="ECO:0000313" key="1">
    <source>
        <dbReference type="EMBL" id="GFD33751.1"/>
    </source>
</evidence>
<dbReference type="EMBL" id="BKCJ011438901">
    <property type="protein sequence ID" value="GFD33751.1"/>
    <property type="molecule type" value="Genomic_DNA"/>
</dbReference>
<gene>
    <name evidence="1" type="ORF">Tci_905720</name>
</gene>